<name>A0A9X3Z3K0_9BACL</name>
<dbReference type="Pfam" id="PF14042">
    <property type="entry name" value="DUF4247"/>
    <property type="match status" value="1"/>
</dbReference>
<dbReference type="RefSeq" id="WP_271140089.1">
    <property type="nucleotide sequence ID" value="NZ_JAPYYP010000010.1"/>
</dbReference>
<organism evidence="2 3">
    <name type="scientific">Brevibacillus thermoruber</name>
    <dbReference type="NCBI Taxonomy" id="33942"/>
    <lineage>
        <taxon>Bacteria</taxon>
        <taxon>Bacillati</taxon>
        <taxon>Bacillota</taxon>
        <taxon>Bacilli</taxon>
        <taxon>Bacillales</taxon>
        <taxon>Paenibacillaceae</taxon>
        <taxon>Brevibacillus</taxon>
    </lineage>
</organism>
<reference evidence="2" key="1">
    <citation type="submission" date="2022-12" db="EMBL/GenBank/DDBJ databases">
        <title>Draft genome sequence of the thermophilic strain Brevibacillus thermoruber HT42, isolated from Los Humeros, Puebla, Mexico, with biotechnological potential.</title>
        <authorList>
            <person name="Lara Sanchez J."/>
            <person name="Solis Palacios R."/>
            <person name="Bustos Baena A.S."/>
            <person name="Ruz Baez A.E."/>
            <person name="Espinosa Luna G."/>
            <person name="Oliart Ros R.M."/>
        </authorList>
    </citation>
    <scope>NUCLEOTIDE SEQUENCE</scope>
    <source>
        <strain evidence="2">HT42</strain>
    </source>
</reference>
<dbReference type="InterPro" id="IPR025341">
    <property type="entry name" value="DUF4247"/>
</dbReference>
<feature type="region of interest" description="Disordered" evidence="1">
    <location>
        <begin position="163"/>
        <end position="265"/>
    </location>
</feature>
<accession>A0A9X3Z3K0</accession>
<evidence type="ECO:0000256" key="1">
    <source>
        <dbReference type="SAM" id="MobiDB-lite"/>
    </source>
</evidence>
<gene>
    <name evidence="2" type="ORF">O3V59_10605</name>
</gene>
<dbReference type="Proteomes" id="UP001151071">
    <property type="component" value="Unassembled WGS sequence"/>
</dbReference>
<protein>
    <submittedName>
        <fullName evidence="2">DUF4247 domain-containing protein</fullName>
    </submittedName>
</protein>
<dbReference type="AlphaFoldDB" id="A0A9X3Z3K0"/>
<dbReference type="PROSITE" id="PS51257">
    <property type="entry name" value="PROKAR_LIPOPROTEIN"/>
    <property type="match status" value="1"/>
</dbReference>
<keyword evidence="3" id="KW-1185">Reference proteome</keyword>
<comment type="caution">
    <text evidence="2">The sequence shown here is derived from an EMBL/GenBank/DDBJ whole genome shotgun (WGS) entry which is preliminary data.</text>
</comment>
<evidence type="ECO:0000313" key="3">
    <source>
        <dbReference type="Proteomes" id="UP001151071"/>
    </source>
</evidence>
<dbReference type="EMBL" id="JAPYYP010000010">
    <property type="protein sequence ID" value="MDA5108813.1"/>
    <property type="molecule type" value="Genomic_DNA"/>
</dbReference>
<evidence type="ECO:0000313" key="2">
    <source>
        <dbReference type="EMBL" id="MDA5108813.1"/>
    </source>
</evidence>
<feature type="compositionally biased region" description="Low complexity" evidence="1">
    <location>
        <begin position="231"/>
        <end position="247"/>
    </location>
</feature>
<proteinExistence type="predicted"/>
<sequence>MEQRLFRAVTILLVPALLLLALAGCGTPAAGSSYPLESVISKDDGQYSRVYRAENKTVPEVARELAEQREPYEISKEDEKHMFLIYPDEWYHLQQDEKKPSDTLIEVDSKEFVRQNYDPSFLEGYILASLLDDLFDAHKHAPGSYRGYTTRDIYKPVGTYHIPTQQEKKAAPPVTKQGTGSLIKRSDKPADRGSVIGADGSITKKQAEPSTEPAGRVGRIIRKSDKDATISDSSSSWGSSIFSSPRSKSPPRTKVGGFGRITKRR</sequence>